<evidence type="ECO:0000256" key="3">
    <source>
        <dbReference type="ARBA" id="ARBA00022475"/>
    </source>
</evidence>
<evidence type="ECO:0000313" key="12">
    <source>
        <dbReference type="EMBL" id="HIY25542.1"/>
    </source>
</evidence>
<keyword evidence="2" id="KW-0813">Transport</keyword>
<feature type="transmembrane region" description="Helical" evidence="9">
    <location>
        <begin position="261"/>
        <end position="281"/>
    </location>
</feature>
<evidence type="ECO:0000256" key="7">
    <source>
        <dbReference type="ARBA" id="ARBA00022989"/>
    </source>
</evidence>
<dbReference type="GO" id="GO:0005886">
    <property type="term" value="C:plasma membrane"/>
    <property type="evidence" value="ECO:0007669"/>
    <property type="project" value="UniProtKB-SubCell"/>
</dbReference>
<feature type="transmembrane region" description="Helical" evidence="9">
    <location>
        <begin position="18"/>
        <end position="40"/>
    </location>
</feature>
<dbReference type="FunFam" id="3.40.50.300:FF:000221">
    <property type="entry name" value="Multidrug ABC transporter ATP-binding protein"/>
    <property type="match status" value="1"/>
</dbReference>
<dbReference type="InterPro" id="IPR003593">
    <property type="entry name" value="AAA+_ATPase"/>
</dbReference>
<dbReference type="Gene3D" id="1.20.1560.10">
    <property type="entry name" value="ABC transporter type 1, transmembrane domain"/>
    <property type="match status" value="1"/>
</dbReference>
<dbReference type="GO" id="GO:0016887">
    <property type="term" value="F:ATP hydrolysis activity"/>
    <property type="evidence" value="ECO:0007669"/>
    <property type="project" value="InterPro"/>
</dbReference>
<comment type="caution">
    <text evidence="12">The sequence shown here is derived from an EMBL/GenBank/DDBJ whole genome shotgun (WGS) entry which is preliminary data.</text>
</comment>
<dbReference type="SMART" id="SM00382">
    <property type="entry name" value="AAA"/>
    <property type="match status" value="1"/>
</dbReference>
<dbReference type="InterPro" id="IPR027417">
    <property type="entry name" value="P-loop_NTPase"/>
</dbReference>
<dbReference type="PROSITE" id="PS00211">
    <property type="entry name" value="ABC_TRANSPORTER_1"/>
    <property type="match status" value="1"/>
</dbReference>
<dbReference type="GO" id="GO:0015421">
    <property type="term" value="F:ABC-type oligopeptide transporter activity"/>
    <property type="evidence" value="ECO:0007669"/>
    <property type="project" value="TreeGrafter"/>
</dbReference>
<sequence>MFQLKWVWKQLEGYRKRYVFALCSTAVLSILALGNSVITANIMDTVFQPLTDSGVVTEQVVQHLIFLVAVLIGFTLFRTSFQYLSIMTYETCSQKLIYKLRRDLYKNMQEQDQAFFGRNRTGDLMTRLTGDMDMVRHAVCWVIRQLIDCTVLFLTTSIVFLATDWVFALSMLAVTPVIFLLTFLFSRQVHPLYVDLRERLSQLNTCAQENISGNRVVKAFAREDYEMEKFDGKNQDYKAANTKASLLWLKYSPYIDGLSQALSIAVLLVGGGFLIAGRISIGTFTLFNSLTWTLTNPMRMLGMHLNDLQRFFASANKIIELYYAKSTISTRPDAKHVKERLRGEIDFHNVSLKLHGAQVLSGIDLHVEPGETVAIMGPTGAGKTSLVNLIPRFSDVSAGTLSIDGTPVGLYDLEGLRRSIGIATQDVFLFSDTVDGNIAYGDTSLSEEEVKRYAKMADVDFVEKLPEGYDTLIGERGTGLSGGQKQRIALARALAVRPSILILDDTTSAVDLETEKYIQDQLAHLDFPCTKLIVAQRISTTKRADKIVILDKGRVVDVGTHQELSQKPGYYREVFLLQNGQEEEKEVV</sequence>
<feature type="transmembrane region" description="Helical" evidence="9">
    <location>
        <begin position="138"/>
        <end position="159"/>
    </location>
</feature>
<reference evidence="12" key="1">
    <citation type="journal article" date="2021" name="PeerJ">
        <title>Extensive microbial diversity within the chicken gut microbiome revealed by metagenomics and culture.</title>
        <authorList>
            <person name="Gilroy R."/>
            <person name="Ravi A."/>
            <person name="Getino M."/>
            <person name="Pursley I."/>
            <person name="Horton D.L."/>
            <person name="Alikhan N.F."/>
            <person name="Baker D."/>
            <person name="Gharbi K."/>
            <person name="Hall N."/>
            <person name="Watson M."/>
            <person name="Adriaenssens E.M."/>
            <person name="Foster-Nyarko E."/>
            <person name="Jarju S."/>
            <person name="Secka A."/>
            <person name="Antonio M."/>
            <person name="Oren A."/>
            <person name="Chaudhuri R.R."/>
            <person name="La Ragione R."/>
            <person name="Hildebrand F."/>
            <person name="Pallen M.J."/>
        </authorList>
    </citation>
    <scope>NUCLEOTIDE SEQUENCE</scope>
    <source>
        <strain evidence="12">1282</strain>
    </source>
</reference>
<feature type="domain" description="ABC transporter" evidence="10">
    <location>
        <begin position="345"/>
        <end position="577"/>
    </location>
</feature>
<dbReference type="AlphaFoldDB" id="A0A9D2C0M1"/>
<proteinExistence type="predicted"/>
<evidence type="ECO:0000256" key="6">
    <source>
        <dbReference type="ARBA" id="ARBA00022840"/>
    </source>
</evidence>
<dbReference type="PANTHER" id="PTHR43394:SF1">
    <property type="entry name" value="ATP-BINDING CASSETTE SUB-FAMILY B MEMBER 10, MITOCHONDRIAL"/>
    <property type="match status" value="1"/>
</dbReference>
<evidence type="ECO:0000313" key="13">
    <source>
        <dbReference type="Proteomes" id="UP000823915"/>
    </source>
</evidence>
<dbReference type="Pfam" id="PF00664">
    <property type="entry name" value="ABC_membrane"/>
    <property type="match status" value="1"/>
</dbReference>
<dbReference type="PROSITE" id="PS50929">
    <property type="entry name" value="ABC_TM1F"/>
    <property type="match status" value="1"/>
</dbReference>
<dbReference type="EMBL" id="DXDU01000001">
    <property type="protein sequence ID" value="HIY25542.1"/>
    <property type="molecule type" value="Genomic_DNA"/>
</dbReference>
<evidence type="ECO:0000256" key="9">
    <source>
        <dbReference type="SAM" id="Phobius"/>
    </source>
</evidence>
<dbReference type="InterPro" id="IPR036640">
    <property type="entry name" value="ABC1_TM_sf"/>
</dbReference>
<evidence type="ECO:0000256" key="1">
    <source>
        <dbReference type="ARBA" id="ARBA00004651"/>
    </source>
</evidence>
<dbReference type="InterPro" id="IPR003439">
    <property type="entry name" value="ABC_transporter-like_ATP-bd"/>
</dbReference>
<evidence type="ECO:0000259" key="11">
    <source>
        <dbReference type="PROSITE" id="PS50929"/>
    </source>
</evidence>
<dbReference type="PROSITE" id="PS50893">
    <property type="entry name" value="ABC_TRANSPORTER_2"/>
    <property type="match status" value="1"/>
</dbReference>
<dbReference type="Gene3D" id="3.40.50.300">
    <property type="entry name" value="P-loop containing nucleotide triphosphate hydrolases"/>
    <property type="match status" value="1"/>
</dbReference>
<name>A0A9D2C0M1_9FIRM</name>
<feature type="domain" description="ABC transmembrane type-1" evidence="11">
    <location>
        <begin position="19"/>
        <end position="310"/>
    </location>
</feature>
<dbReference type="InterPro" id="IPR039421">
    <property type="entry name" value="Type_1_exporter"/>
</dbReference>
<dbReference type="SUPFAM" id="SSF90123">
    <property type="entry name" value="ABC transporter transmembrane region"/>
    <property type="match status" value="1"/>
</dbReference>
<dbReference type="PANTHER" id="PTHR43394">
    <property type="entry name" value="ATP-DEPENDENT PERMEASE MDL1, MITOCHONDRIAL"/>
    <property type="match status" value="1"/>
</dbReference>
<dbReference type="CDD" id="cd18542">
    <property type="entry name" value="ABC_6TM_YknU_like"/>
    <property type="match status" value="1"/>
</dbReference>
<gene>
    <name evidence="12" type="ORF">H9838_00020</name>
</gene>
<evidence type="ECO:0000256" key="8">
    <source>
        <dbReference type="ARBA" id="ARBA00023136"/>
    </source>
</evidence>
<dbReference type="Pfam" id="PF00005">
    <property type="entry name" value="ABC_tran"/>
    <property type="match status" value="1"/>
</dbReference>
<comment type="subcellular location">
    <subcellularLocation>
        <location evidence="1">Cell membrane</location>
        <topology evidence="1">Multi-pass membrane protein</topology>
    </subcellularLocation>
</comment>
<keyword evidence="5" id="KW-0547">Nucleotide-binding</keyword>
<keyword evidence="6 12" id="KW-0067">ATP-binding</keyword>
<keyword evidence="7 9" id="KW-1133">Transmembrane helix</keyword>
<protein>
    <submittedName>
        <fullName evidence="12">ABC transporter ATP-binding protein/permease</fullName>
    </submittedName>
</protein>
<accession>A0A9D2C0M1</accession>
<reference evidence="12" key="2">
    <citation type="submission" date="2021-04" db="EMBL/GenBank/DDBJ databases">
        <authorList>
            <person name="Gilroy R."/>
        </authorList>
    </citation>
    <scope>NUCLEOTIDE SEQUENCE</scope>
    <source>
        <strain evidence="12">1282</strain>
    </source>
</reference>
<dbReference type="InterPro" id="IPR011527">
    <property type="entry name" value="ABC1_TM_dom"/>
</dbReference>
<evidence type="ECO:0000256" key="4">
    <source>
        <dbReference type="ARBA" id="ARBA00022692"/>
    </source>
</evidence>
<dbReference type="InterPro" id="IPR017871">
    <property type="entry name" value="ABC_transporter-like_CS"/>
</dbReference>
<evidence type="ECO:0000256" key="5">
    <source>
        <dbReference type="ARBA" id="ARBA00022741"/>
    </source>
</evidence>
<dbReference type="SUPFAM" id="SSF52540">
    <property type="entry name" value="P-loop containing nucleoside triphosphate hydrolases"/>
    <property type="match status" value="1"/>
</dbReference>
<feature type="transmembrane region" description="Helical" evidence="9">
    <location>
        <begin position="60"/>
        <end position="77"/>
    </location>
</feature>
<organism evidence="12 13">
    <name type="scientific">Candidatus Acutalibacter pullistercoris</name>
    <dbReference type="NCBI Taxonomy" id="2838418"/>
    <lineage>
        <taxon>Bacteria</taxon>
        <taxon>Bacillati</taxon>
        <taxon>Bacillota</taxon>
        <taxon>Clostridia</taxon>
        <taxon>Eubacteriales</taxon>
        <taxon>Acutalibacteraceae</taxon>
        <taxon>Acutalibacter</taxon>
    </lineage>
</organism>
<evidence type="ECO:0000256" key="2">
    <source>
        <dbReference type="ARBA" id="ARBA00022448"/>
    </source>
</evidence>
<feature type="transmembrane region" description="Helical" evidence="9">
    <location>
        <begin position="165"/>
        <end position="185"/>
    </location>
</feature>
<keyword evidence="3" id="KW-1003">Cell membrane</keyword>
<keyword evidence="4 9" id="KW-0812">Transmembrane</keyword>
<dbReference type="GO" id="GO:0005524">
    <property type="term" value="F:ATP binding"/>
    <property type="evidence" value="ECO:0007669"/>
    <property type="project" value="UniProtKB-KW"/>
</dbReference>
<dbReference type="Proteomes" id="UP000823915">
    <property type="component" value="Unassembled WGS sequence"/>
</dbReference>
<evidence type="ECO:0000259" key="10">
    <source>
        <dbReference type="PROSITE" id="PS50893"/>
    </source>
</evidence>
<keyword evidence="8 9" id="KW-0472">Membrane</keyword>